<reference evidence="1" key="1">
    <citation type="submission" date="2021-05" db="EMBL/GenBank/DDBJ databases">
        <authorList>
            <person name="Pan Q."/>
            <person name="Jouanno E."/>
            <person name="Zahm M."/>
            <person name="Klopp C."/>
            <person name="Cabau C."/>
            <person name="Louis A."/>
            <person name="Berthelot C."/>
            <person name="Parey E."/>
            <person name="Roest Crollius H."/>
            <person name="Montfort J."/>
            <person name="Robinson-Rechavi M."/>
            <person name="Bouchez O."/>
            <person name="Lampietro C."/>
            <person name="Lopez Roques C."/>
            <person name="Donnadieu C."/>
            <person name="Postlethwait J."/>
            <person name="Bobe J."/>
            <person name="Dillon D."/>
            <person name="Chandos A."/>
            <person name="von Hippel F."/>
            <person name="Guiguen Y."/>
        </authorList>
    </citation>
    <scope>NUCLEOTIDE SEQUENCE</scope>
    <source>
        <strain evidence="1">YG-Jan2019</strain>
    </source>
</reference>
<proteinExistence type="predicted"/>
<dbReference type="EMBL" id="CM055745">
    <property type="protein sequence ID" value="KAJ7997879.1"/>
    <property type="molecule type" value="Genomic_DNA"/>
</dbReference>
<organism evidence="1 2">
    <name type="scientific">Dallia pectoralis</name>
    <name type="common">Alaska blackfish</name>
    <dbReference type="NCBI Taxonomy" id="75939"/>
    <lineage>
        <taxon>Eukaryota</taxon>
        <taxon>Metazoa</taxon>
        <taxon>Chordata</taxon>
        <taxon>Craniata</taxon>
        <taxon>Vertebrata</taxon>
        <taxon>Euteleostomi</taxon>
        <taxon>Actinopterygii</taxon>
        <taxon>Neopterygii</taxon>
        <taxon>Teleostei</taxon>
        <taxon>Protacanthopterygii</taxon>
        <taxon>Esociformes</taxon>
        <taxon>Umbridae</taxon>
        <taxon>Dallia</taxon>
    </lineage>
</organism>
<sequence>MNRKTSPSVSQTERAGAGVFSEMYALRRLPKTPPDDGPRLQNRPLNLKSPPNNDGLRKQPRNVANKVSAALKSVGVATNAVAPVTGDAVLKASVSTSHSVCPPTVRHISERDREGKK</sequence>
<accession>A0ACC2G2M6</accession>
<protein>
    <submittedName>
        <fullName evidence="1">Uncharacterized protein</fullName>
    </submittedName>
</protein>
<evidence type="ECO:0000313" key="2">
    <source>
        <dbReference type="Proteomes" id="UP001157502"/>
    </source>
</evidence>
<evidence type="ECO:0000313" key="1">
    <source>
        <dbReference type="EMBL" id="KAJ7997879.1"/>
    </source>
</evidence>
<gene>
    <name evidence="1" type="ORF">DPEC_G00216750</name>
</gene>
<keyword evidence="2" id="KW-1185">Reference proteome</keyword>
<comment type="caution">
    <text evidence="1">The sequence shown here is derived from an EMBL/GenBank/DDBJ whole genome shotgun (WGS) entry which is preliminary data.</text>
</comment>
<dbReference type="Proteomes" id="UP001157502">
    <property type="component" value="Chromosome 18"/>
</dbReference>
<name>A0ACC2G2M6_DALPE</name>